<evidence type="ECO:0000313" key="1">
    <source>
        <dbReference type="EMBL" id="MFI0575384.1"/>
    </source>
</evidence>
<keyword evidence="2" id="KW-1185">Reference proteome</keyword>
<accession>A0ABW7S588</accession>
<proteinExistence type="predicted"/>
<name>A0ABW7S588_STRTE</name>
<reference evidence="1 2" key="1">
    <citation type="submission" date="2024-10" db="EMBL/GenBank/DDBJ databases">
        <authorList>
            <person name="Wannawong T."/>
            <person name="Kuncharoen N."/>
            <person name="Mhuantong W."/>
        </authorList>
    </citation>
    <scope>NUCLEOTIDE SEQUENCE [LARGE SCALE GENOMIC DNA]</scope>
    <source>
        <strain evidence="1 2">CALK1-4</strain>
    </source>
</reference>
<organism evidence="1 2">
    <name type="scientific">Streptomyces tendae</name>
    <dbReference type="NCBI Taxonomy" id="1932"/>
    <lineage>
        <taxon>Bacteria</taxon>
        <taxon>Bacillati</taxon>
        <taxon>Actinomycetota</taxon>
        <taxon>Actinomycetes</taxon>
        <taxon>Kitasatosporales</taxon>
        <taxon>Streptomycetaceae</taxon>
        <taxon>Streptomyces</taxon>
    </lineage>
</organism>
<gene>
    <name evidence="1" type="ORF">ACH3YB_27515</name>
</gene>
<sequence>MRGKTPSPGPDRSTARSAVAVSVAALITAAALFGALAPKAAALEGPLINNIGIALQ</sequence>
<dbReference type="Proteomes" id="UP001610810">
    <property type="component" value="Unassembled WGS sequence"/>
</dbReference>
<protein>
    <submittedName>
        <fullName evidence="1">Uncharacterized protein</fullName>
    </submittedName>
</protein>
<evidence type="ECO:0000313" key="2">
    <source>
        <dbReference type="Proteomes" id="UP001610810"/>
    </source>
</evidence>
<dbReference type="RefSeq" id="WP_202559832.1">
    <property type="nucleotide sequence ID" value="NZ_JBEPAR010000007.1"/>
</dbReference>
<dbReference type="EMBL" id="JBIQWK010000009">
    <property type="protein sequence ID" value="MFI0575384.1"/>
    <property type="molecule type" value="Genomic_DNA"/>
</dbReference>
<comment type="caution">
    <text evidence="1">The sequence shown here is derived from an EMBL/GenBank/DDBJ whole genome shotgun (WGS) entry which is preliminary data.</text>
</comment>